<dbReference type="UniPathway" id="UPA00109">
    <property type="reaction ID" value="UER00189"/>
</dbReference>
<dbReference type="PROSITE" id="PS51440">
    <property type="entry name" value="TIM_2"/>
    <property type="match status" value="1"/>
</dbReference>
<dbReference type="CDD" id="cd00311">
    <property type="entry name" value="TIM"/>
    <property type="match status" value="1"/>
</dbReference>
<dbReference type="PANTHER" id="PTHR21139:SF42">
    <property type="entry name" value="TRIOSEPHOSPHATE ISOMERASE"/>
    <property type="match status" value="1"/>
</dbReference>
<dbReference type="EMBL" id="PFLI01000020">
    <property type="protein sequence ID" value="PIY72522.1"/>
    <property type="molecule type" value="Genomic_DNA"/>
</dbReference>
<sequence>MKYFIANWKTNKTLQLSIEWMQTFLENYVPNENKKIIICPPFPFISKLNEMISQSAHVYIGSQDISVYEQGTYTGEVSALNLSGIIKYTIIGHSERSLHMHESTDISFQKSKLAHKYGFAQFYCIKNENDPYPPYVEFVCYEAIDAISTGDGKGNNKPLKIIIGLKRKLALQPNTKFIYGGSVNENNCKEYFNSPEIDGFLIGGASLNPQRFLAIINS</sequence>
<evidence type="ECO:0000256" key="2">
    <source>
        <dbReference type="ARBA" id="ARBA00023235"/>
    </source>
</evidence>
<evidence type="ECO:0000313" key="5">
    <source>
        <dbReference type="Proteomes" id="UP000229401"/>
    </source>
</evidence>
<protein>
    <recommendedName>
        <fullName evidence="3">Triosephosphate isomerase</fullName>
        <ecNumber evidence="3">5.3.1.1</ecNumber>
    </recommendedName>
</protein>
<dbReference type="PANTHER" id="PTHR21139">
    <property type="entry name" value="TRIOSEPHOSPHATE ISOMERASE"/>
    <property type="match status" value="1"/>
</dbReference>
<dbReference type="GO" id="GO:0046166">
    <property type="term" value="P:glyceraldehyde-3-phosphate biosynthetic process"/>
    <property type="evidence" value="ECO:0007669"/>
    <property type="project" value="TreeGrafter"/>
</dbReference>
<dbReference type="InterPro" id="IPR000652">
    <property type="entry name" value="Triosephosphate_isomerase"/>
</dbReference>
<dbReference type="Pfam" id="PF00121">
    <property type="entry name" value="TIM"/>
    <property type="match status" value="2"/>
</dbReference>
<organism evidence="4 5">
    <name type="scientific">Candidatus Roizmanbacteria bacterium CG_4_10_14_0_8_um_filter_33_9</name>
    <dbReference type="NCBI Taxonomy" id="1974826"/>
    <lineage>
        <taxon>Bacteria</taxon>
        <taxon>Candidatus Roizmaniibacteriota</taxon>
    </lineage>
</organism>
<dbReference type="EC" id="5.3.1.1" evidence="3"/>
<evidence type="ECO:0000313" key="4">
    <source>
        <dbReference type="EMBL" id="PIY72522.1"/>
    </source>
</evidence>
<dbReference type="GO" id="GO:0019563">
    <property type="term" value="P:glycerol catabolic process"/>
    <property type="evidence" value="ECO:0007669"/>
    <property type="project" value="TreeGrafter"/>
</dbReference>
<dbReference type="AlphaFoldDB" id="A0A2M7QJM6"/>
<evidence type="ECO:0000256" key="1">
    <source>
        <dbReference type="ARBA" id="ARBA00007422"/>
    </source>
</evidence>
<dbReference type="GO" id="GO:0005829">
    <property type="term" value="C:cytosol"/>
    <property type="evidence" value="ECO:0007669"/>
    <property type="project" value="TreeGrafter"/>
</dbReference>
<evidence type="ECO:0000256" key="3">
    <source>
        <dbReference type="RuleBase" id="RU363013"/>
    </source>
</evidence>
<dbReference type="SUPFAM" id="SSF51351">
    <property type="entry name" value="Triosephosphate isomerase (TIM)"/>
    <property type="match status" value="1"/>
</dbReference>
<comment type="pathway">
    <text evidence="3">Carbohydrate biosynthesis; gluconeogenesis.</text>
</comment>
<dbReference type="UniPathway" id="UPA00138"/>
<keyword evidence="2 3" id="KW-0413">Isomerase</keyword>
<dbReference type="Proteomes" id="UP000229401">
    <property type="component" value="Unassembled WGS sequence"/>
</dbReference>
<comment type="subunit">
    <text evidence="3">Homodimer.</text>
</comment>
<reference evidence="5" key="1">
    <citation type="submission" date="2017-09" db="EMBL/GenBank/DDBJ databases">
        <title>Depth-based differentiation of microbial function through sediment-hosted aquifers and enrichment of novel symbionts in the deep terrestrial subsurface.</title>
        <authorList>
            <person name="Probst A.J."/>
            <person name="Ladd B."/>
            <person name="Jarett J.K."/>
            <person name="Geller-Mcgrath D.E."/>
            <person name="Sieber C.M.K."/>
            <person name="Emerson J.B."/>
            <person name="Anantharaman K."/>
            <person name="Thomas B.C."/>
            <person name="Malmstrom R."/>
            <person name="Stieglmeier M."/>
            <person name="Klingl A."/>
            <person name="Woyke T."/>
            <person name="Ryan C.M."/>
            <person name="Banfield J.F."/>
        </authorList>
    </citation>
    <scope>NUCLEOTIDE SEQUENCE [LARGE SCALE GENOMIC DNA]</scope>
</reference>
<dbReference type="InterPro" id="IPR035990">
    <property type="entry name" value="TIM_sf"/>
</dbReference>
<comment type="pathway">
    <text evidence="3">Carbohydrate degradation; glycolysis; D-glyceraldehyde 3-phosphate from glycerone phosphate: step 1/1.</text>
</comment>
<comment type="subcellular location">
    <subcellularLocation>
        <location evidence="3">Cytoplasm</location>
    </subcellularLocation>
</comment>
<dbReference type="GO" id="GO:0004807">
    <property type="term" value="F:triose-phosphate isomerase activity"/>
    <property type="evidence" value="ECO:0007669"/>
    <property type="project" value="UniProtKB-EC"/>
</dbReference>
<gene>
    <name evidence="4" type="ORF">COY87_00555</name>
</gene>
<keyword evidence="3" id="KW-0324">Glycolysis</keyword>
<keyword evidence="3" id="KW-0312">Gluconeogenesis</keyword>
<keyword evidence="3" id="KW-0963">Cytoplasm</keyword>
<dbReference type="Gene3D" id="3.20.20.70">
    <property type="entry name" value="Aldolase class I"/>
    <property type="match status" value="2"/>
</dbReference>
<proteinExistence type="inferred from homology"/>
<accession>A0A2M7QJM6</accession>
<name>A0A2M7QJM6_9BACT</name>
<dbReference type="GO" id="GO:0006094">
    <property type="term" value="P:gluconeogenesis"/>
    <property type="evidence" value="ECO:0007669"/>
    <property type="project" value="UniProtKB-UniPathway"/>
</dbReference>
<dbReference type="GO" id="GO:0006096">
    <property type="term" value="P:glycolytic process"/>
    <property type="evidence" value="ECO:0007669"/>
    <property type="project" value="UniProtKB-UniPathway"/>
</dbReference>
<comment type="caution">
    <text evidence="4">The sequence shown here is derived from an EMBL/GenBank/DDBJ whole genome shotgun (WGS) entry which is preliminary data.</text>
</comment>
<dbReference type="InterPro" id="IPR013785">
    <property type="entry name" value="Aldolase_TIM"/>
</dbReference>
<comment type="similarity">
    <text evidence="1 3">Belongs to the triosephosphate isomerase family.</text>
</comment>
<comment type="catalytic activity">
    <reaction evidence="3">
        <text>D-glyceraldehyde 3-phosphate = dihydroxyacetone phosphate</text>
        <dbReference type="Rhea" id="RHEA:18585"/>
        <dbReference type="ChEBI" id="CHEBI:57642"/>
        <dbReference type="ChEBI" id="CHEBI:59776"/>
        <dbReference type="EC" id="5.3.1.1"/>
    </reaction>
</comment>